<dbReference type="GO" id="GO:0002250">
    <property type="term" value="P:adaptive immune response"/>
    <property type="evidence" value="ECO:0007669"/>
    <property type="project" value="UniProtKB-KW"/>
</dbReference>
<dbReference type="InterPro" id="IPR003599">
    <property type="entry name" value="Ig_sub"/>
</dbReference>
<dbReference type="PANTHER" id="PTHR19339:SF9">
    <property type="entry name" value="IG-LIKE DOMAIN-CONTAINING PROTEIN"/>
    <property type="match status" value="1"/>
</dbReference>
<reference evidence="11 12" key="1">
    <citation type="submission" date="2016-06" db="EMBL/GenBank/DDBJ databases">
        <title>The Draft Genome Sequence and Annotation of the Desert Woodrat Neotoma lepida.</title>
        <authorList>
            <person name="Campbell M."/>
            <person name="Oakeson K.F."/>
            <person name="Yandell M."/>
            <person name="Halpert J.R."/>
            <person name="Dearing D."/>
        </authorList>
    </citation>
    <scope>NUCLEOTIDE SEQUENCE [LARGE SCALE GENOMIC DNA]</scope>
    <source>
        <strain evidence="11">417</strain>
        <tissue evidence="11">Liver</tissue>
    </source>
</reference>
<evidence type="ECO:0000313" key="12">
    <source>
        <dbReference type="Proteomes" id="UP000092124"/>
    </source>
</evidence>
<name>A0A1A6GE29_NEOLE</name>
<dbReference type="SMART" id="SM00409">
    <property type="entry name" value="IG"/>
    <property type="match status" value="3"/>
</dbReference>
<keyword evidence="7" id="KW-0325">Glycoprotein</keyword>
<evidence type="ECO:0000256" key="5">
    <source>
        <dbReference type="ARBA" id="ARBA00023136"/>
    </source>
</evidence>
<dbReference type="InterPro" id="IPR036179">
    <property type="entry name" value="Ig-like_dom_sf"/>
</dbReference>
<dbReference type="InterPro" id="IPR007110">
    <property type="entry name" value="Ig-like_dom"/>
</dbReference>
<dbReference type="InterPro" id="IPR051896">
    <property type="entry name" value="TCR_alpha_variable"/>
</dbReference>
<comment type="caution">
    <text evidence="11">The sequence shown here is derived from an EMBL/GenBank/DDBJ whole genome shotgun (WGS) entry which is preliminary data.</text>
</comment>
<gene>
    <name evidence="11" type="ORF">A6R68_07451</name>
</gene>
<dbReference type="OrthoDB" id="9805246at2759"/>
<evidence type="ECO:0000256" key="4">
    <source>
        <dbReference type="ARBA" id="ARBA00023130"/>
    </source>
</evidence>
<comment type="subcellular location">
    <subcellularLocation>
        <location evidence="1">Cell membrane</location>
    </subcellularLocation>
</comment>
<comment type="subunit">
    <text evidence="8">Alpha-beta TR is a heterodimer composed of an alpha and beta chain; disulfide-linked. The alpha-beta TR is associated with the transmembrane signaling CD3 coreceptor proteins to form the TR-CD3 (TcR or TCR). The assembly of alpha-beta TR heterodimers with CD3 occurs in the endoplasmic reticulum where a single alpha-beta TR heterodimer associates with one CD3D-CD3E heterodimer, one CD3G-CD3E heterodimer and one CD247 homodimer forming a stable octameric structure. CD3D-CD3E and CD3G-CD3E heterodimers preferentially associate with TR alpha and TR beta chains, respectively. The association of the CD247 homodimer is the last step of TcR assembly in the endoplasmic reticulum and is required for transport to the cell surface.</text>
</comment>
<proteinExistence type="predicted"/>
<evidence type="ECO:0000256" key="1">
    <source>
        <dbReference type="ARBA" id="ARBA00004236"/>
    </source>
</evidence>
<feature type="domain" description="Ig-like" evidence="10">
    <location>
        <begin position="21"/>
        <end position="120"/>
    </location>
</feature>
<evidence type="ECO:0000313" key="11">
    <source>
        <dbReference type="EMBL" id="OBS64010.1"/>
    </source>
</evidence>
<dbReference type="SUPFAM" id="SSF48726">
    <property type="entry name" value="Immunoglobulin"/>
    <property type="match status" value="3"/>
</dbReference>
<dbReference type="AlphaFoldDB" id="A0A1A6GE29"/>
<dbReference type="STRING" id="56216.A0A1A6GE29"/>
<evidence type="ECO:0000256" key="6">
    <source>
        <dbReference type="ARBA" id="ARBA00023157"/>
    </source>
</evidence>
<sequence>MGENLSLTLVYFCSQAGVRGAEVEQSPSALSLHEGTSSALRCSFSETMTTVQWFRQNPGSSLISLFFMAPGTKENGRLKSTFDSKERYSTLHIRDAQLEDSGTYLCAVQAQCSQQAHSLAPNCHWVCSYSPATGRLCRRLFTAVAVSDLHQLQRSWVSQGEQVEQHPSTLRVQEGASAVINCTYGDSVSSYFLWYKQGRGAHPQLIIDIRSPTERKQDQRLIVLLDKKAKHFSLQVTDTQLGDSAMYFCAASAHCFTDTCSLSSNLPQGLQPIHILSHRPSRRSNGDSVTQTEGLVTVTEGLSVMMNCTYQTTYSGSFLFWYVQYPNKGPRLLLKSSTDNKRMEHQGFHATLHKSRSSFHLHKSSVQLADSALYYCAVSDT</sequence>
<keyword evidence="6" id="KW-1015">Disulfide bond</keyword>
<dbReference type="EMBL" id="LZPO01097496">
    <property type="protein sequence ID" value="OBS64010.1"/>
    <property type="molecule type" value="Genomic_DNA"/>
</dbReference>
<keyword evidence="9" id="KW-0391">Immunity</keyword>
<evidence type="ECO:0000256" key="3">
    <source>
        <dbReference type="ARBA" id="ARBA00022729"/>
    </source>
</evidence>
<dbReference type="Proteomes" id="UP000092124">
    <property type="component" value="Unassembled WGS sequence"/>
</dbReference>
<keyword evidence="4" id="KW-1064">Adaptive immunity</keyword>
<evidence type="ECO:0000256" key="2">
    <source>
        <dbReference type="ARBA" id="ARBA00022475"/>
    </source>
</evidence>
<dbReference type="PROSITE" id="PS50835">
    <property type="entry name" value="IG_LIKE"/>
    <property type="match status" value="3"/>
</dbReference>
<feature type="domain" description="Ig-like" evidence="10">
    <location>
        <begin position="161"/>
        <end position="263"/>
    </location>
</feature>
<feature type="domain" description="Ig-like" evidence="10">
    <location>
        <begin position="287"/>
        <end position="381"/>
    </location>
</feature>
<feature type="non-terminal residue" evidence="11">
    <location>
        <position position="381"/>
    </location>
</feature>
<keyword evidence="12" id="KW-1185">Reference proteome</keyword>
<evidence type="ECO:0000256" key="9">
    <source>
        <dbReference type="ARBA" id="ARBA00043266"/>
    </source>
</evidence>
<keyword evidence="5" id="KW-0472">Membrane</keyword>
<keyword evidence="9" id="KW-1279">T cell receptor</keyword>
<dbReference type="GO" id="GO:0042101">
    <property type="term" value="C:T cell receptor complex"/>
    <property type="evidence" value="ECO:0007669"/>
    <property type="project" value="UniProtKB-KW"/>
</dbReference>
<dbReference type="InterPro" id="IPR013106">
    <property type="entry name" value="Ig_V-set"/>
</dbReference>
<accession>A0A1A6GE29</accession>
<organism evidence="11 12">
    <name type="scientific">Neotoma lepida</name>
    <name type="common">Desert woodrat</name>
    <dbReference type="NCBI Taxonomy" id="56216"/>
    <lineage>
        <taxon>Eukaryota</taxon>
        <taxon>Metazoa</taxon>
        <taxon>Chordata</taxon>
        <taxon>Craniata</taxon>
        <taxon>Vertebrata</taxon>
        <taxon>Euteleostomi</taxon>
        <taxon>Mammalia</taxon>
        <taxon>Eutheria</taxon>
        <taxon>Euarchontoglires</taxon>
        <taxon>Glires</taxon>
        <taxon>Rodentia</taxon>
        <taxon>Myomorpha</taxon>
        <taxon>Muroidea</taxon>
        <taxon>Cricetidae</taxon>
        <taxon>Neotominae</taxon>
        <taxon>Neotoma</taxon>
    </lineage>
</organism>
<keyword evidence="2" id="KW-1003">Cell membrane</keyword>
<dbReference type="Pfam" id="PF07686">
    <property type="entry name" value="V-set"/>
    <property type="match status" value="3"/>
</dbReference>
<dbReference type="SMART" id="SM00406">
    <property type="entry name" value="IGv"/>
    <property type="match status" value="3"/>
</dbReference>
<evidence type="ECO:0000259" key="10">
    <source>
        <dbReference type="PROSITE" id="PS50835"/>
    </source>
</evidence>
<dbReference type="InterPro" id="IPR013783">
    <property type="entry name" value="Ig-like_fold"/>
</dbReference>
<evidence type="ECO:0000256" key="7">
    <source>
        <dbReference type="ARBA" id="ARBA00023180"/>
    </source>
</evidence>
<dbReference type="Gene3D" id="2.60.40.10">
    <property type="entry name" value="Immunoglobulins"/>
    <property type="match status" value="3"/>
</dbReference>
<dbReference type="PANTHER" id="PTHR19339">
    <property type="entry name" value="T CELL RECEPTOR ALPHA VARIABLE 39"/>
    <property type="match status" value="1"/>
</dbReference>
<keyword evidence="3" id="KW-0732">Signal</keyword>
<evidence type="ECO:0000256" key="8">
    <source>
        <dbReference type="ARBA" id="ARBA00038651"/>
    </source>
</evidence>
<protein>
    <recommendedName>
        <fullName evidence="10">Ig-like domain-containing protein</fullName>
    </recommendedName>
</protein>